<evidence type="ECO:0000313" key="4">
    <source>
        <dbReference type="Proteomes" id="UP001341840"/>
    </source>
</evidence>
<dbReference type="Gene3D" id="1.20.1530.20">
    <property type="match status" value="1"/>
</dbReference>
<keyword evidence="2" id="KW-0472">Membrane</keyword>
<evidence type="ECO:0000256" key="2">
    <source>
        <dbReference type="SAM" id="Phobius"/>
    </source>
</evidence>
<comment type="caution">
    <text evidence="3">The sequence shown here is derived from an EMBL/GenBank/DDBJ whole genome shotgun (WGS) entry which is preliminary data.</text>
</comment>
<feature type="transmembrane region" description="Helical" evidence="2">
    <location>
        <begin position="177"/>
        <end position="201"/>
    </location>
</feature>
<keyword evidence="4" id="KW-1185">Reference proteome</keyword>
<reference evidence="3 4" key="1">
    <citation type="journal article" date="2023" name="Plants (Basel)">
        <title>Bridging the Gap: Combining Genomics and Transcriptomics Approaches to Understand Stylosanthes scabra, an Orphan Legume from the Brazilian Caatinga.</title>
        <authorList>
            <person name="Ferreira-Neto J.R.C."/>
            <person name="da Silva M.D."/>
            <person name="Binneck E."/>
            <person name="de Melo N.F."/>
            <person name="da Silva R.H."/>
            <person name="de Melo A.L.T.M."/>
            <person name="Pandolfi V."/>
            <person name="Bustamante F.O."/>
            <person name="Brasileiro-Vidal A.C."/>
            <person name="Benko-Iseppon A.M."/>
        </authorList>
    </citation>
    <scope>NUCLEOTIDE SEQUENCE [LARGE SCALE GENOMIC DNA]</scope>
    <source>
        <tissue evidence="3">Leaves</tissue>
    </source>
</reference>
<evidence type="ECO:0000313" key="3">
    <source>
        <dbReference type="EMBL" id="MED6130698.1"/>
    </source>
</evidence>
<proteinExistence type="predicted"/>
<feature type="transmembrane region" description="Helical" evidence="2">
    <location>
        <begin position="147"/>
        <end position="165"/>
    </location>
</feature>
<organism evidence="3 4">
    <name type="scientific">Stylosanthes scabra</name>
    <dbReference type="NCBI Taxonomy" id="79078"/>
    <lineage>
        <taxon>Eukaryota</taxon>
        <taxon>Viridiplantae</taxon>
        <taxon>Streptophyta</taxon>
        <taxon>Embryophyta</taxon>
        <taxon>Tracheophyta</taxon>
        <taxon>Spermatophyta</taxon>
        <taxon>Magnoliopsida</taxon>
        <taxon>eudicotyledons</taxon>
        <taxon>Gunneridae</taxon>
        <taxon>Pentapetalae</taxon>
        <taxon>rosids</taxon>
        <taxon>fabids</taxon>
        <taxon>Fabales</taxon>
        <taxon>Fabaceae</taxon>
        <taxon>Papilionoideae</taxon>
        <taxon>50 kb inversion clade</taxon>
        <taxon>dalbergioids sensu lato</taxon>
        <taxon>Dalbergieae</taxon>
        <taxon>Pterocarpus clade</taxon>
        <taxon>Stylosanthes</taxon>
    </lineage>
</organism>
<evidence type="ECO:0000256" key="1">
    <source>
        <dbReference type="ARBA" id="ARBA00004141"/>
    </source>
</evidence>
<dbReference type="EMBL" id="JASCZI010060421">
    <property type="protein sequence ID" value="MED6130698.1"/>
    <property type="molecule type" value="Genomic_DNA"/>
</dbReference>
<dbReference type="Proteomes" id="UP001341840">
    <property type="component" value="Unassembled WGS sequence"/>
</dbReference>
<name>A0ABU6S3T5_9FABA</name>
<comment type="subcellular location">
    <subcellularLocation>
        <location evidence="1">Membrane</location>
        <topology evidence="1">Multi-pass membrane protein</topology>
    </subcellularLocation>
</comment>
<dbReference type="InterPro" id="IPR038770">
    <property type="entry name" value="Na+/solute_symporter_sf"/>
</dbReference>
<protein>
    <submittedName>
        <fullName evidence="3">Uncharacterized protein</fullName>
    </submittedName>
</protein>
<keyword evidence="2" id="KW-1133">Transmembrane helix</keyword>
<keyword evidence="2" id="KW-0812">Transmembrane</keyword>
<sequence>MRTRSGKHDQLGVHHFIVCSHIRVAKYTPRLGTESVVAVAVNFGEDLTIFPLLRWCLESSLVDIEVPSSSSCVWHLAAASPQFLARPHSKTSHGLLFVVLCLLVVLLYFTIHRCCVRRCAPLTCSSALAVCTSPVATCCSLKLVNHVAVNFAFVTTLCVGAPLAINVEAVKSPFGASILLLIFGFHLAAFIADYIISGFIFCDSPDVKALQRIISFETEMQSSLLALALIYGFFEDSLSFGRETEGLRLN</sequence>
<feature type="transmembrane region" description="Helical" evidence="2">
    <location>
        <begin position="93"/>
        <end position="111"/>
    </location>
</feature>
<gene>
    <name evidence="3" type="ORF">PIB30_003276</name>
</gene>
<accession>A0ABU6S3T5</accession>